<protein>
    <submittedName>
        <fullName evidence="1">Uncharacterized protein</fullName>
    </submittedName>
</protein>
<organism evidence="1 2">
    <name type="scientific">Pararobbsia silviterrae</name>
    <dbReference type="NCBI Taxonomy" id="1792498"/>
    <lineage>
        <taxon>Bacteria</taxon>
        <taxon>Pseudomonadati</taxon>
        <taxon>Pseudomonadota</taxon>
        <taxon>Betaproteobacteria</taxon>
        <taxon>Burkholderiales</taxon>
        <taxon>Burkholderiaceae</taxon>
        <taxon>Pararobbsia</taxon>
    </lineage>
</organism>
<gene>
    <name evidence="1" type="ORF">D7S86_16400</name>
</gene>
<evidence type="ECO:0000313" key="1">
    <source>
        <dbReference type="EMBL" id="RKP53308.1"/>
    </source>
</evidence>
<accession>A0A494XRQ0</accession>
<reference evidence="1 2" key="1">
    <citation type="submission" date="2018-10" db="EMBL/GenBank/DDBJ databases">
        <title>Robbsia sp. DHC34, isolated from soil.</title>
        <authorList>
            <person name="Gao Z.-H."/>
            <person name="Qiu L.-H."/>
        </authorList>
    </citation>
    <scope>NUCLEOTIDE SEQUENCE [LARGE SCALE GENOMIC DNA]</scope>
    <source>
        <strain evidence="1 2">DHC34</strain>
    </source>
</reference>
<comment type="caution">
    <text evidence="1">The sequence shown here is derived from an EMBL/GenBank/DDBJ whole genome shotgun (WGS) entry which is preliminary data.</text>
</comment>
<dbReference type="Proteomes" id="UP000270342">
    <property type="component" value="Unassembled WGS sequence"/>
</dbReference>
<dbReference type="RefSeq" id="WP_121087936.1">
    <property type="nucleotide sequence ID" value="NZ_RBZU01000007.1"/>
</dbReference>
<keyword evidence="2" id="KW-1185">Reference proteome</keyword>
<name>A0A494XRQ0_9BURK</name>
<evidence type="ECO:0000313" key="2">
    <source>
        <dbReference type="Proteomes" id="UP000270342"/>
    </source>
</evidence>
<dbReference type="AlphaFoldDB" id="A0A494XRQ0"/>
<sequence length="67" mass="7466">MHDMTPLPLKTEFEIHRSDALPALDRDTALLRIALLCTAGHRPGDGPLRESHACGPADARTRFDRFD</sequence>
<proteinExistence type="predicted"/>
<dbReference type="EMBL" id="RBZU01000007">
    <property type="protein sequence ID" value="RKP53308.1"/>
    <property type="molecule type" value="Genomic_DNA"/>
</dbReference>